<dbReference type="InterPro" id="IPR018062">
    <property type="entry name" value="HTH_AraC-typ_CS"/>
</dbReference>
<reference evidence="9" key="1">
    <citation type="submission" date="2022-07" db="EMBL/GenBank/DDBJ databases">
        <title>Enhanced cultured diversity of the mouse gut microbiota enables custom-made synthetic communities.</title>
        <authorList>
            <person name="Afrizal A."/>
        </authorList>
    </citation>
    <scope>NUCLEOTIDE SEQUENCE</scope>
    <source>
        <strain evidence="9">DSM 28593</strain>
    </source>
</reference>
<dbReference type="RefSeq" id="WP_257529872.1">
    <property type="nucleotide sequence ID" value="NZ_JANKAS010000003.1"/>
</dbReference>
<dbReference type="InterPro" id="IPR020449">
    <property type="entry name" value="Tscrpt_reg_AraC-type_HTH"/>
</dbReference>
<dbReference type="SMART" id="SM00448">
    <property type="entry name" value="REC"/>
    <property type="match status" value="1"/>
</dbReference>
<evidence type="ECO:0000313" key="10">
    <source>
        <dbReference type="Proteomes" id="UP001205748"/>
    </source>
</evidence>
<dbReference type="PROSITE" id="PS00041">
    <property type="entry name" value="HTH_ARAC_FAMILY_1"/>
    <property type="match status" value="1"/>
</dbReference>
<dbReference type="Pfam" id="PF00072">
    <property type="entry name" value="Response_reg"/>
    <property type="match status" value="1"/>
</dbReference>
<dbReference type="GO" id="GO:0003700">
    <property type="term" value="F:DNA-binding transcription factor activity"/>
    <property type="evidence" value="ECO:0007669"/>
    <property type="project" value="InterPro"/>
</dbReference>
<feature type="domain" description="HTH araC/xylS-type" evidence="7">
    <location>
        <begin position="243"/>
        <end position="341"/>
    </location>
</feature>
<feature type="domain" description="Response regulatory" evidence="8">
    <location>
        <begin position="3"/>
        <end position="120"/>
    </location>
</feature>
<dbReference type="PANTHER" id="PTHR43280">
    <property type="entry name" value="ARAC-FAMILY TRANSCRIPTIONAL REGULATOR"/>
    <property type="match status" value="1"/>
</dbReference>
<dbReference type="PANTHER" id="PTHR43280:SF10">
    <property type="entry name" value="REGULATORY PROTEIN POCR"/>
    <property type="match status" value="1"/>
</dbReference>
<evidence type="ECO:0000259" key="8">
    <source>
        <dbReference type="PROSITE" id="PS50110"/>
    </source>
</evidence>
<evidence type="ECO:0000256" key="5">
    <source>
        <dbReference type="ARBA" id="ARBA00024867"/>
    </source>
</evidence>
<dbReference type="AlphaFoldDB" id="A0AAE3HGY3"/>
<feature type="modified residue" description="4-aspartylphosphate" evidence="6">
    <location>
        <position position="55"/>
    </location>
</feature>
<dbReference type="Gene3D" id="1.10.10.60">
    <property type="entry name" value="Homeodomain-like"/>
    <property type="match status" value="2"/>
</dbReference>
<dbReference type="InterPro" id="IPR011006">
    <property type="entry name" value="CheY-like_superfamily"/>
</dbReference>
<dbReference type="InterPro" id="IPR018060">
    <property type="entry name" value="HTH_AraC"/>
</dbReference>
<dbReference type="GO" id="GO:0043565">
    <property type="term" value="F:sequence-specific DNA binding"/>
    <property type="evidence" value="ECO:0007669"/>
    <property type="project" value="InterPro"/>
</dbReference>
<dbReference type="PRINTS" id="PR00032">
    <property type="entry name" value="HTHARAC"/>
</dbReference>
<keyword evidence="10" id="KW-1185">Reference proteome</keyword>
<dbReference type="InterPro" id="IPR001789">
    <property type="entry name" value="Sig_transdc_resp-reg_receiver"/>
</dbReference>
<gene>
    <name evidence="9" type="ORF">NSA47_05290</name>
</gene>
<accession>A0AAE3HGY3</accession>
<keyword evidence="3" id="KW-0238">DNA-binding</keyword>
<keyword evidence="6" id="KW-0597">Phosphoprotein</keyword>
<evidence type="ECO:0000256" key="1">
    <source>
        <dbReference type="ARBA" id="ARBA00018672"/>
    </source>
</evidence>
<dbReference type="Proteomes" id="UP001205748">
    <property type="component" value="Unassembled WGS sequence"/>
</dbReference>
<dbReference type="InterPro" id="IPR009057">
    <property type="entry name" value="Homeodomain-like_sf"/>
</dbReference>
<evidence type="ECO:0000259" key="7">
    <source>
        <dbReference type="PROSITE" id="PS01124"/>
    </source>
</evidence>
<dbReference type="SUPFAM" id="SSF46689">
    <property type="entry name" value="Homeodomain-like"/>
    <property type="match status" value="2"/>
</dbReference>
<name>A0AAE3HGY3_9FIRM</name>
<evidence type="ECO:0000256" key="2">
    <source>
        <dbReference type="ARBA" id="ARBA00023015"/>
    </source>
</evidence>
<dbReference type="Gene3D" id="3.40.50.2300">
    <property type="match status" value="1"/>
</dbReference>
<dbReference type="SUPFAM" id="SSF52172">
    <property type="entry name" value="CheY-like"/>
    <property type="match status" value="1"/>
</dbReference>
<dbReference type="PROSITE" id="PS50110">
    <property type="entry name" value="RESPONSE_REGULATORY"/>
    <property type="match status" value="1"/>
</dbReference>
<evidence type="ECO:0000256" key="6">
    <source>
        <dbReference type="PROSITE-ProRule" id="PRU00169"/>
    </source>
</evidence>
<sequence>MKRILLVEDEYLEREALKMILSSKAQQYTIIGEVDNGMDAIEFVKEHEVDIIFMDIKMPKLGGMEASRRIKEINPAIAIIIITAYNDFELAQSAIKYNIDDYLLKPTRPKLIYEALENIVSKISYKNILKQDSNPTDIKEKLKRNFLQGDYIKAKENLKELHHTKFQSAEEAHTILKDILITLSSIANGFGIDVDKQLQEEVKRRLKNIMSQEQYLQILDLIFEEIFQVIIEEKRVKYPKEMDYALQYIEKKLTHNLTLEKVATYMNISPHYFSKLFKAQVGINFVDYITQRKINQAKEMITTTDHSLCSIAYALGFNEANYFSKVFKKTTGLTPSKYREQFKETQNETNKYLQRATPQIYGKWIV</sequence>
<protein>
    <recommendedName>
        <fullName evidence="1">Stage 0 sporulation protein A homolog</fullName>
    </recommendedName>
</protein>
<comment type="caution">
    <text evidence="9">The sequence shown here is derived from an EMBL/GenBank/DDBJ whole genome shotgun (WGS) entry which is preliminary data.</text>
</comment>
<dbReference type="SMART" id="SM00342">
    <property type="entry name" value="HTH_ARAC"/>
    <property type="match status" value="1"/>
</dbReference>
<keyword evidence="4" id="KW-0804">Transcription</keyword>
<dbReference type="EMBL" id="JANKAS010000003">
    <property type="protein sequence ID" value="MCR1898403.1"/>
    <property type="molecule type" value="Genomic_DNA"/>
</dbReference>
<dbReference type="GO" id="GO:0000160">
    <property type="term" value="P:phosphorelay signal transduction system"/>
    <property type="evidence" value="ECO:0007669"/>
    <property type="project" value="InterPro"/>
</dbReference>
<proteinExistence type="predicted"/>
<organism evidence="9 10">
    <name type="scientific">Irregularibacter muris</name>
    <dbReference type="NCBI Taxonomy" id="1796619"/>
    <lineage>
        <taxon>Bacteria</taxon>
        <taxon>Bacillati</taxon>
        <taxon>Bacillota</taxon>
        <taxon>Clostridia</taxon>
        <taxon>Eubacteriales</taxon>
        <taxon>Eubacteriaceae</taxon>
        <taxon>Irregularibacter</taxon>
    </lineage>
</organism>
<evidence type="ECO:0000256" key="3">
    <source>
        <dbReference type="ARBA" id="ARBA00023125"/>
    </source>
</evidence>
<evidence type="ECO:0000313" key="9">
    <source>
        <dbReference type="EMBL" id="MCR1898403.1"/>
    </source>
</evidence>
<dbReference type="PROSITE" id="PS01124">
    <property type="entry name" value="HTH_ARAC_FAMILY_2"/>
    <property type="match status" value="1"/>
</dbReference>
<dbReference type="Pfam" id="PF12833">
    <property type="entry name" value="HTH_18"/>
    <property type="match status" value="1"/>
</dbReference>
<evidence type="ECO:0000256" key="4">
    <source>
        <dbReference type="ARBA" id="ARBA00023163"/>
    </source>
</evidence>
<keyword evidence="2" id="KW-0805">Transcription regulation</keyword>
<comment type="function">
    <text evidence="5">May play the central regulatory role in sporulation. It may be an element of the effector pathway responsible for the activation of sporulation genes in response to nutritional stress. Spo0A may act in concert with spo0H (a sigma factor) to control the expression of some genes that are critical to the sporulation process.</text>
</comment>
<dbReference type="CDD" id="cd17536">
    <property type="entry name" value="REC_YesN-like"/>
    <property type="match status" value="1"/>
</dbReference>